<gene>
    <name evidence="2" type="ORF">B296_00025907</name>
</gene>
<feature type="domain" description="DYW" evidence="1">
    <location>
        <begin position="175"/>
        <end position="246"/>
    </location>
</feature>
<dbReference type="EMBL" id="AMZH03017151">
    <property type="protein sequence ID" value="RRT43440.1"/>
    <property type="molecule type" value="Genomic_DNA"/>
</dbReference>
<proteinExistence type="predicted"/>
<name>A0A426XVC6_ENSVE</name>
<dbReference type="Pfam" id="PF14432">
    <property type="entry name" value="DYW_deaminase"/>
    <property type="match status" value="1"/>
</dbReference>
<reference evidence="2 3" key="1">
    <citation type="journal article" date="2014" name="Agronomy (Basel)">
        <title>A Draft Genome Sequence for Ensete ventricosum, the Drought-Tolerant Tree Against Hunger.</title>
        <authorList>
            <person name="Harrison J."/>
            <person name="Moore K.A."/>
            <person name="Paszkiewicz K."/>
            <person name="Jones T."/>
            <person name="Grant M."/>
            <person name="Ambacheew D."/>
            <person name="Muzemil S."/>
            <person name="Studholme D.J."/>
        </authorList>
    </citation>
    <scope>NUCLEOTIDE SEQUENCE [LARGE SCALE GENOMIC DNA]</scope>
</reference>
<dbReference type="Gene3D" id="1.25.40.10">
    <property type="entry name" value="Tetratricopeptide repeat domain"/>
    <property type="match status" value="1"/>
</dbReference>
<dbReference type="Proteomes" id="UP000287651">
    <property type="component" value="Unassembled WGS sequence"/>
</dbReference>
<accession>A0A426XVC6</accession>
<dbReference type="Pfam" id="PF20431">
    <property type="entry name" value="E_motif"/>
    <property type="match status" value="1"/>
</dbReference>
<dbReference type="GO" id="GO:0003723">
    <property type="term" value="F:RNA binding"/>
    <property type="evidence" value="ECO:0007669"/>
    <property type="project" value="InterPro"/>
</dbReference>
<dbReference type="InterPro" id="IPR046848">
    <property type="entry name" value="E_motif"/>
</dbReference>
<protein>
    <recommendedName>
        <fullName evidence="1">DYW domain-containing protein</fullName>
    </recommendedName>
</protein>
<dbReference type="InterPro" id="IPR011990">
    <property type="entry name" value="TPR-like_helical_dom_sf"/>
</dbReference>
<dbReference type="AlphaFoldDB" id="A0A426XVC6"/>
<dbReference type="PANTHER" id="PTHR47926">
    <property type="entry name" value="PENTATRICOPEPTIDE REPEAT-CONTAINING PROTEIN"/>
    <property type="match status" value="1"/>
</dbReference>
<comment type="caution">
    <text evidence="2">The sequence shown here is derived from an EMBL/GenBank/DDBJ whole genome shotgun (WGS) entry which is preliminary data.</text>
</comment>
<evidence type="ECO:0000259" key="1">
    <source>
        <dbReference type="Pfam" id="PF14432"/>
    </source>
</evidence>
<dbReference type="GO" id="GO:0008270">
    <property type="term" value="F:zinc ion binding"/>
    <property type="evidence" value="ECO:0007669"/>
    <property type="project" value="InterPro"/>
</dbReference>
<sequence length="246" mass="27841">MKVDYDLDPNAKHCACIVDLFGRSGRLVDAEKFILDSGFHDDPVLWRALLGSCRVHKDTEMGTHAAERIMELEPHAPASYVLLYNMYLDAGRKSFAMRARDLMKERGVKKEPGLSWIEIGASVHSFVAGDNSHPESHAIYDKLEEMLSKIEKMGYIKMEALEINGSSPKQTGGFVNHHSEKLAVALGMIRLPQLAPIRVMKNLRVCVDCHTAMKLFSESEKREIVLRDPFRFHRFRGGSCSCGDYW</sequence>
<dbReference type="InterPro" id="IPR032867">
    <property type="entry name" value="DYW_dom"/>
</dbReference>
<dbReference type="InterPro" id="IPR046960">
    <property type="entry name" value="PPR_At4g14850-like_plant"/>
</dbReference>
<dbReference type="Pfam" id="PF20430">
    <property type="entry name" value="Eplus_motif"/>
    <property type="match status" value="1"/>
</dbReference>
<evidence type="ECO:0000313" key="3">
    <source>
        <dbReference type="Proteomes" id="UP000287651"/>
    </source>
</evidence>
<dbReference type="InterPro" id="IPR046849">
    <property type="entry name" value="E2_motif"/>
</dbReference>
<evidence type="ECO:0000313" key="2">
    <source>
        <dbReference type="EMBL" id="RRT43440.1"/>
    </source>
</evidence>
<dbReference type="PANTHER" id="PTHR47926:SF381">
    <property type="entry name" value="DYW DOMAIN-CONTAINING PROTEIN"/>
    <property type="match status" value="1"/>
</dbReference>
<organism evidence="2 3">
    <name type="scientific">Ensete ventricosum</name>
    <name type="common">Abyssinian banana</name>
    <name type="synonym">Musa ensete</name>
    <dbReference type="NCBI Taxonomy" id="4639"/>
    <lineage>
        <taxon>Eukaryota</taxon>
        <taxon>Viridiplantae</taxon>
        <taxon>Streptophyta</taxon>
        <taxon>Embryophyta</taxon>
        <taxon>Tracheophyta</taxon>
        <taxon>Spermatophyta</taxon>
        <taxon>Magnoliopsida</taxon>
        <taxon>Liliopsida</taxon>
        <taxon>Zingiberales</taxon>
        <taxon>Musaceae</taxon>
        <taxon>Ensete</taxon>
    </lineage>
</organism>
<dbReference type="GO" id="GO:0009451">
    <property type="term" value="P:RNA modification"/>
    <property type="evidence" value="ECO:0007669"/>
    <property type="project" value="InterPro"/>
</dbReference>